<dbReference type="InterPro" id="IPR005467">
    <property type="entry name" value="His_kinase_dom"/>
</dbReference>
<evidence type="ECO:0000256" key="4">
    <source>
        <dbReference type="ARBA" id="ARBA00022741"/>
    </source>
</evidence>
<dbReference type="Gene3D" id="3.30.450.20">
    <property type="entry name" value="PAS domain"/>
    <property type="match status" value="1"/>
</dbReference>
<feature type="transmembrane region" description="Helical" evidence="8">
    <location>
        <begin position="293"/>
        <end position="314"/>
    </location>
</feature>
<dbReference type="PROSITE" id="PS50109">
    <property type="entry name" value="HIS_KIN"/>
    <property type="match status" value="1"/>
</dbReference>
<dbReference type="InterPro" id="IPR036890">
    <property type="entry name" value="HATPase_C_sf"/>
</dbReference>
<dbReference type="InterPro" id="IPR003594">
    <property type="entry name" value="HATPase_dom"/>
</dbReference>
<keyword evidence="5" id="KW-0418">Kinase</keyword>
<sequence length="589" mass="68110">MYKYIFHSFKTTMNMLFLPIVILCILVTGGVSTYIATAQIEENTYQSMNDTIYQTKNYLDHTLSDLFSQLVSISYDSRLVSLLMKEQEQIVPEDYIPIDKNLQIIYGRYSTILESATIDLNVGEFLIYQSEFTKKPVIDYDDFFVNYKPNSENFKWKNVHEDAAFHTGNSVMSMYKLLELKELEKKGIVLFNIREEFFGKVLSRSLIGENGYLALISEDGIYQSKELESKYTLDDKTFQKLHQLSNPKDQITYTNEDNEEMIVIYDTLESNGWKIAAIVPEDDLLNKVEYIKIFALFLIIIMIGLVVFVTNIFISYMSKPFQKLAKQMDLVNENHLYLEEKISGPKEMRVLNRGFIELIDRINVLMDQVILEQEEKRQLEFAIMHAQINPHFLYNTLYSIKGLCDMGMTKEASQMVTALSNFFRIGISKGKEIISVKEEIEHIENYLIIQEMRYGDDFTYEIDVEESILDNEIVKLSLQPLIENAIYHGVKQKRGQGKIVIKGYQDADRIYMEVIDNGSGISEERLEAIHTELQLTYQEQKQYIGIGIKSVNDRIKMQYGEAYGLTIRSVYGEGTSMIITIPVTTGGLD</sequence>
<evidence type="ECO:0000256" key="2">
    <source>
        <dbReference type="ARBA" id="ARBA00012438"/>
    </source>
</evidence>
<evidence type="ECO:0000256" key="7">
    <source>
        <dbReference type="ARBA" id="ARBA00023012"/>
    </source>
</evidence>
<keyword evidence="8" id="KW-0472">Membrane</keyword>
<dbReference type="PANTHER" id="PTHR34220:SF7">
    <property type="entry name" value="SENSOR HISTIDINE KINASE YPDA"/>
    <property type="match status" value="1"/>
</dbReference>
<evidence type="ECO:0000313" key="11">
    <source>
        <dbReference type="Proteomes" id="UP000196594"/>
    </source>
</evidence>
<proteinExistence type="predicted"/>
<evidence type="ECO:0000256" key="6">
    <source>
        <dbReference type="ARBA" id="ARBA00022840"/>
    </source>
</evidence>
<name>A0ABX3ZH68_9BACL</name>
<keyword evidence="4" id="KW-0547">Nucleotide-binding</keyword>
<dbReference type="InterPro" id="IPR004358">
    <property type="entry name" value="Sig_transdc_His_kin-like_C"/>
</dbReference>
<dbReference type="Pfam" id="PF02518">
    <property type="entry name" value="HATPase_c"/>
    <property type="match status" value="1"/>
</dbReference>
<keyword evidence="11" id="KW-1185">Reference proteome</keyword>
<keyword evidence="8" id="KW-0812">Transmembrane</keyword>
<dbReference type="SUPFAM" id="SSF55874">
    <property type="entry name" value="ATPase domain of HSP90 chaperone/DNA topoisomerase II/histidine kinase"/>
    <property type="match status" value="1"/>
</dbReference>
<keyword evidence="6" id="KW-0067">ATP-binding</keyword>
<dbReference type="CDD" id="cd18774">
    <property type="entry name" value="PDC2_HK_sensor"/>
    <property type="match status" value="1"/>
</dbReference>
<keyword evidence="8" id="KW-1133">Transmembrane helix</keyword>
<dbReference type="PRINTS" id="PR00344">
    <property type="entry name" value="BCTRLSENSOR"/>
</dbReference>
<comment type="catalytic activity">
    <reaction evidence="1">
        <text>ATP + protein L-histidine = ADP + protein N-phospho-L-histidine.</text>
        <dbReference type="EC" id="2.7.13.3"/>
    </reaction>
</comment>
<gene>
    <name evidence="10" type="ORF">CBM15_11190</name>
</gene>
<dbReference type="Proteomes" id="UP000196594">
    <property type="component" value="Unassembled WGS sequence"/>
</dbReference>
<dbReference type="Gene3D" id="3.30.565.10">
    <property type="entry name" value="Histidine kinase-like ATPase, C-terminal domain"/>
    <property type="match status" value="1"/>
</dbReference>
<evidence type="ECO:0000256" key="3">
    <source>
        <dbReference type="ARBA" id="ARBA00022679"/>
    </source>
</evidence>
<dbReference type="SMART" id="SM00387">
    <property type="entry name" value="HATPase_c"/>
    <property type="match status" value="1"/>
</dbReference>
<reference evidence="10 11" key="1">
    <citation type="journal article" date="2017" name="Int. J. Syst. Evol. Microbiol.">
        <title>Solibacillus kalamii sp. nov., isolated from a high-efficiency particulate arrestance filter system used in the International Space Station.</title>
        <authorList>
            <person name="Checinska Sielaff A."/>
            <person name="Kumar R.M."/>
            <person name="Pal D."/>
            <person name="Mayilraj S."/>
            <person name="Venkateswaran K."/>
        </authorList>
    </citation>
    <scope>NUCLEOTIDE SEQUENCE [LARGE SCALE GENOMIC DNA]</scope>
    <source>
        <strain evidence="10 11">ISSFR-015</strain>
    </source>
</reference>
<evidence type="ECO:0000256" key="5">
    <source>
        <dbReference type="ARBA" id="ARBA00022777"/>
    </source>
</evidence>
<feature type="domain" description="Histidine kinase" evidence="9">
    <location>
        <begin position="478"/>
        <end position="585"/>
    </location>
</feature>
<dbReference type="InterPro" id="IPR010559">
    <property type="entry name" value="Sig_transdc_His_kin_internal"/>
</dbReference>
<keyword evidence="7" id="KW-0902">Two-component regulatory system</keyword>
<dbReference type="EMBL" id="NHNT01000007">
    <property type="protein sequence ID" value="OUZ38672.1"/>
    <property type="molecule type" value="Genomic_DNA"/>
</dbReference>
<dbReference type="EC" id="2.7.13.3" evidence="2"/>
<evidence type="ECO:0000259" key="9">
    <source>
        <dbReference type="PROSITE" id="PS50109"/>
    </source>
</evidence>
<organism evidence="10 11">
    <name type="scientific">Solibacillus kalamii</name>
    <dbReference type="NCBI Taxonomy" id="1748298"/>
    <lineage>
        <taxon>Bacteria</taxon>
        <taxon>Bacillati</taxon>
        <taxon>Bacillota</taxon>
        <taxon>Bacilli</taxon>
        <taxon>Bacillales</taxon>
        <taxon>Caryophanaceae</taxon>
        <taxon>Solibacillus</taxon>
    </lineage>
</organism>
<evidence type="ECO:0000313" key="10">
    <source>
        <dbReference type="EMBL" id="OUZ38672.1"/>
    </source>
</evidence>
<dbReference type="PANTHER" id="PTHR34220">
    <property type="entry name" value="SENSOR HISTIDINE KINASE YPDA"/>
    <property type="match status" value="1"/>
</dbReference>
<keyword evidence="3" id="KW-0808">Transferase</keyword>
<accession>A0ABX3ZH68</accession>
<dbReference type="Pfam" id="PF06580">
    <property type="entry name" value="His_kinase"/>
    <property type="match status" value="1"/>
</dbReference>
<dbReference type="InterPro" id="IPR050640">
    <property type="entry name" value="Bact_2-comp_sensor_kinase"/>
</dbReference>
<comment type="caution">
    <text evidence="10">The sequence shown here is derived from an EMBL/GenBank/DDBJ whole genome shotgun (WGS) entry which is preliminary data.</text>
</comment>
<protein>
    <recommendedName>
        <fullName evidence="2">histidine kinase</fullName>
        <ecNumber evidence="2">2.7.13.3</ecNumber>
    </recommendedName>
</protein>
<evidence type="ECO:0000256" key="1">
    <source>
        <dbReference type="ARBA" id="ARBA00000085"/>
    </source>
</evidence>
<dbReference type="RefSeq" id="WP_087617575.1">
    <property type="nucleotide sequence ID" value="NZ_JAFBEY010000005.1"/>
</dbReference>
<evidence type="ECO:0000256" key="8">
    <source>
        <dbReference type="SAM" id="Phobius"/>
    </source>
</evidence>